<accession>A0ACA9RMC1</accession>
<dbReference type="Proteomes" id="UP000789366">
    <property type="component" value="Unassembled WGS sequence"/>
</dbReference>
<sequence length="133" mass="15486">SRILEFMSHYCHSRTYFFEIRKCQAAETGCVISNENHYMPFYEIYGKDITEKYRPSSLQKANASKLSSTSMTINSLSINSMGFSPCAQYAANVHVLVKCIECNRPWVLYSQYRLNPDEEIFLKNFIETIDYTC</sequence>
<proteinExistence type="predicted"/>
<feature type="non-terminal residue" evidence="1">
    <location>
        <position position="1"/>
    </location>
</feature>
<keyword evidence="2" id="KW-1185">Reference proteome</keyword>
<name>A0ACA9RMC1_9GLOM</name>
<evidence type="ECO:0000313" key="2">
    <source>
        <dbReference type="Proteomes" id="UP000789366"/>
    </source>
</evidence>
<feature type="non-terminal residue" evidence="1">
    <location>
        <position position="133"/>
    </location>
</feature>
<reference evidence="1" key="1">
    <citation type="submission" date="2021-06" db="EMBL/GenBank/DDBJ databases">
        <authorList>
            <person name="Kallberg Y."/>
            <person name="Tangrot J."/>
            <person name="Rosling A."/>
        </authorList>
    </citation>
    <scope>NUCLEOTIDE SEQUENCE</scope>
    <source>
        <strain evidence="1">28 12/20/2015</strain>
    </source>
</reference>
<comment type="caution">
    <text evidence="1">The sequence shown here is derived from an EMBL/GenBank/DDBJ whole genome shotgun (WGS) entry which is preliminary data.</text>
</comment>
<protein>
    <submittedName>
        <fullName evidence="1">7095_t:CDS:1</fullName>
    </submittedName>
</protein>
<dbReference type="EMBL" id="CAJVPW010077253">
    <property type="protein sequence ID" value="CAG8798651.1"/>
    <property type="molecule type" value="Genomic_DNA"/>
</dbReference>
<evidence type="ECO:0000313" key="1">
    <source>
        <dbReference type="EMBL" id="CAG8798651.1"/>
    </source>
</evidence>
<gene>
    <name evidence="1" type="ORF">SPELUC_LOCUS17856</name>
</gene>
<organism evidence="1 2">
    <name type="scientific">Cetraspora pellucida</name>
    <dbReference type="NCBI Taxonomy" id="1433469"/>
    <lineage>
        <taxon>Eukaryota</taxon>
        <taxon>Fungi</taxon>
        <taxon>Fungi incertae sedis</taxon>
        <taxon>Mucoromycota</taxon>
        <taxon>Glomeromycotina</taxon>
        <taxon>Glomeromycetes</taxon>
        <taxon>Diversisporales</taxon>
        <taxon>Gigasporaceae</taxon>
        <taxon>Cetraspora</taxon>
    </lineage>
</organism>